<dbReference type="Proteomes" id="UP000708148">
    <property type="component" value="Unassembled WGS sequence"/>
</dbReference>
<evidence type="ECO:0000313" key="2">
    <source>
        <dbReference type="EMBL" id="CAD7695448.1"/>
    </source>
</evidence>
<dbReference type="AlphaFoldDB" id="A0A8S1IVV1"/>
<name>A0A8S1IVV1_9CHLO</name>
<evidence type="ECO:0000313" key="3">
    <source>
        <dbReference type="Proteomes" id="UP000708148"/>
    </source>
</evidence>
<organism evidence="2 3">
    <name type="scientific">Ostreobium quekettii</name>
    <dbReference type="NCBI Taxonomy" id="121088"/>
    <lineage>
        <taxon>Eukaryota</taxon>
        <taxon>Viridiplantae</taxon>
        <taxon>Chlorophyta</taxon>
        <taxon>core chlorophytes</taxon>
        <taxon>Ulvophyceae</taxon>
        <taxon>TCBD clade</taxon>
        <taxon>Bryopsidales</taxon>
        <taxon>Ostreobineae</taxon>
        <taxon>Ostreobiaceae</taxon>
        <taxon>Ostreobium</taxon>
    </lineage>
</organism>
<feature type="coiled-coil region" evidence="1">
    <location>
        <begin position="41"/>
        <end position="89"/>
    </location>
</feature>
<keyword evidence="1" id="KW-0175">Coiled coil</keyword>
<proteinExistence type="predicted"/>
<gene>
    <name evidence="2" type="ORF">OSTQU699_LOCUS809</name>
</gene>
<protein>
    <submittedName>
        <fullName evidence="2">Uncharacterized protein</fullName>
    </submittedName>
</protein>
<accession>A0A8S1IVV1</accession>
<keyword evidence="3" id="KW-1185">Reference proteome</keyword>
<sequence length="183" mass="20664">MHGMFRQAISVCASGTRKQATVGSQQCHKLEQLLAERDREIVTLQLEAAEASSRISALESETKRLETSREEHERQQEVLEGRLVRCRAQSQAVAARKFDRSEILAQLPTKEELTGKELLKARSSGPTEICRLLKGHLKDDVKACGLLERLKEDVQDQRVKLVVMQQREECLLQIMTGGQGTRQ</sequence>
<comment type="caution">
    <text evidence="2">The sequence shown here is derived from an EMBL/GenBank/DDBJ whole genome shotgun (WGS) entry which is preliminary data.</text>
</comment>
<reference evidence="2" key="1">
    <citation type="submission" date="2020-12" db="EMBL/GenBank/DDBJ databases">
        <authorList>
            <person name="Iha C."/>
        </authorList>
    </citation>
    <scope>NUCLEOTIDE SEQUENCE</scope>
</reference>
<dbReference type="EMBL" id="CAJHUC010000344">
    <property type="protein sequence ID" value="CAD7695448.1"/>
    <property type="molecule type" value="Genomic_DNA"/>
</dbReference>
<evidence type="ECO:0000256" key="1">
    <source>
        <dbReference type="SAM" id="Coils"/>
    </source>
</evidence>